<dbReference type="Gene3D" id="2.40.50.90">
    <property type="match status" value="1"/>
</dbReference>
<proteinExistence type="predicted"/>
<evidence type="ECO:0000313" key="2">
    <source>
        <dbReference type="EMBL" id="RJG07722.1"/>
    </source>
</evidence>
<dbReference type="OrthoDB" id="5767927at2"/>
<reference evidence="2 3" key="1">
    <citation type="submission" date="2018-09" db="EMBL/GenBank/DDBJ databases">
        <authorList>
            <person name="Zhu H."/>
        </authorList>
    </citation>
    <scope>NUCLEOTIDE SEQUENCE [LARGE SCALE GENOMIC DNA]</scope>
    <source>
        <strain evidence="2 3">K2R10-39</strain>
    </source>
</reference>
<keyword evidence="3" id="KW-1185">Reference proteome</keyword>
<feature type="chain" id="PRO_5019410905" evidence="1">
    <location>
        <begin position="24"/>
        <end position="158"/>
    </location>
</feature>
<gene>
    <name evidence="2" type="ORF">D3870_00100</name>
</gene>
<feature type="signal peptide" evidence="1">
    <location>
        <begin position="1"/>
        <end position="23"/>
    </location>
</feature>
<evidence type="ECO:0000256" key="1">
    <source>
        <dbReference type="SAM" id="SignalP"/>
    </source>
</evidence>
<dbReference type="Proteomes" id="UP000285190">
    <property type="component" value="Unassembled WGS sequence"/>
</dbReference>
<accession>A0A418X5I1</accession>
<dbReference type="AlphaFoldDB" id="A0A418X5I1"/>
<dbReference type="InterPro" id="IPR035437">
    <property type="entry name" value="SNase_OB-fold_sf"/>
</dbReference>
<dbReference type="EMBL" id="QYUN01000002">
    <property type="protein sequence ID" value="RJG07722.1"/>
    <property type="molecule type" value="Genomic_DNA"/>
</dbReference>
<protein>
    <submittedName>
        <fullName evidence="2">Thermonuclease family protein</fullName>
    </submittedName>
</protein>
<organism evidence="2 3">
    <name type="scientific">Noviherbaspirillum cavernae</name>
    <dbReference type="NCBI Taxonomy" id="2320862"/>
    <lineage>
        <taxon>Bacteria</taxon>
        <taxon>Pseudomonadati</taxon>
        <taxon>Pseudomonadota</taxon>
        <taxon>Betaproteobacteria</taxon>
        <taxon>Burkholderiales</taxon>
        <taxon>Oxalobacteraceae</taxon>
        <taxon>Noviherbaspirillum</taxon>
    </lineage>
</organism>
<keyword evidence="1" id="KW-0732">Signal</keyword>
<dbReference type="SUPFAM" id="SSF50199">
    <property type="entry name" value="Staphylococcal nuclease"/>
    <property type="match status" value="1"/>
</dbReference>
<evidence type="ECO:0000313" key="3">
    <source>
        <dbReference type="Proteomes" id="UP000285190"/>
    </source>
</evidence>
<name>A0A418X5I1_9BURK</name>
<sequence length="158" mass="17283">MNAKTRFIQAGLALLVAMPVPHAAAQSDISSFAFVQEDGSLRISGYRIMLYGIYIPPTERTCYTFVRPIPCGTRASLALDFKISGYFVHCVKRAEYPDGSLVASCRAGNEDLSEWMLQHGWALALPDAPFQYGAMESVARARGIGVWGVPIDAIGPRR</sequence>
<dbReference type="RefSeq" id="WP_119741445.1">
    <property type="nucleotide sequence ID" value="NZ_QYUN01000002.1"/>
</dbReference>
<comment type="caution">
    <text evidence="2">The sequence shown here is derived from an EMBL/GenBank/DDBJ whole genome shotgun (WGS) entry which is preliminary data.</text>
</comment>